<dbReference type="PANTHER" id="PTHR45228">
    <property type="entry name" value="CYCLIC DI-GMP PHOSPHODIESTERASE TM_0186-RELATED"/>
    <property type="match status" value="1"/>
</dbReference>
<dbReference type="InterPro" id="IPR052020">
    <property type="entry name" value="Cyclic_di-GMP/3'3'-cGAMP_PDE"/>
</dbReference>
<dbReference type="PROSITE" id="PS51832">
    <property type="entry name" value="HD_GYP"/>
    <property type="match status" value="1"/>
</dbReference>
<evidence type="ECO:0000313" key="3">
    <source>
        <dbReference type="Proteomes" id="UP000824139"/>
    </source>
</evidence>
<organism evidence="2 3">
    <name type="scientific">Candidatus Scatenecus faecavium</name>
    <dbReference type="NCBI Taxonomy" id="2840915"/>
    <lineage>
        <taxon>Bacteria</taxon>
        <taxon>Candidatus Scatenecus</taxon>
    </lineage>
</organism>
<comment type="caution">
    <text evidence="2">The sequence shown here is derived from an EMBL/GenBank/DDBJ whole genome shotgun (WGS) entry which is preliminary data.</text>
</comment>
<dbReference type="PANTHER" id="PTHR45228:SF4">
    <property type="entry name" value="LIPOPROTEIN"/>
    <property type="match status" value="1"/>
</dbReference>
<reference evidence="2" key="2">
    <citation type="journal article" date="2021" name="PeerJ">
        <title>Extensive microbial diversity within the chicken gut microbiome revealed by metagenomics and culture.</title>
        <authorList>
            <person name="Gilroy R."/>
            <person name="Ravi A."/>
            <person name="Getino M."/>
            <person name="Pursley I."/>
            <person name="Horton D.L."/>
            <person name="Alikhan N.F."/>
            <person name="Baker D."/>
            <person name="Gharbi K."/>
            <person name="Hall N."/>
            <person name="Watson M."/>
            <person name="Adriaenssens E.M."/>
            <person name="Foster-Nyarko E."/>
            <person name="Jarju S."/>
            <person name="Secka A."/>
            <person name="Antonio M."/>
            <person name="Oren A."/>
            <person name="Chaudhuri R.R."/>
            <person name="La Ragione R."/>
            <person name="Hildebrand F."/>
            <person name="Pallen M.J."/>
        </authorList>
    </citation>
    <scope>NUCLEOTIDE SEQUENCE</scope>
    <source>
        <strain evidence="2">CHK152-2994</strain>
    </source>
</reference>
<accession>A0A9D1K5W5</accession>
<feature type="domain" description="HD-GYP" evidence="1">
    <location>
        <begin position="243"/>
        <end position="427"/>
    </location>
</feature>
<dbReference type="EMBL" id="DVJO01000210">
    <property type="protein sequence ID" value="HIS83844.1"/>
    <property type="molecule type" value="Genomic_DNA"/>
</dbReference>
<protein>
    <submittedName>
        <fullName evidence="2">HD domain-containing protein</fullName>
    </submittedName>
</protein>
<name>A0A9D1K5W5_9BACT</name>
<dbReference type="Pfam" id="PF13487">
    <property type="entry name" value="HD_5"/>
    <property type="match status" value="1"/>
</dbReference>
<dbReference type="SUPFAM" id="SSF109604">
    <property type="entry name" value="HD-domain/PDEase-like"/>
    <property type="match status" value="1"/>
</dbReference>
<reference evidence="2" key="1">
    <citation type="submission" date="2020-10" db="EMBL/GenBank/DDBJ databases">
        <authorList>
            <person name="Gilroy R."/>
        </authorList>
    </citation>
    <scope>NUCLEOTIDE SEQUENCE</scope>
    <source>
        <strain evidence="2">CHK152-2994</strain>
    </source>
</reference>
<evidence type="ECO:0000259" key="1">
    <source>
        <dbReference type="PROSITE" id="PS51832"/>
    </source>
</evidence>
<proteinExistence type="predicted"/>
<dbReference type="InterPro" id="IPR003607">
    <property type="entry name" value="HD/PDEase_dom"/>
</dbReference>
<dbReference type="Gene3D" id="1.10.3210.10">
    <property type="entry name" value="Hypothetical protein af1432"/>
    <property type="match status" value="1"/>
</dbReference>
<dbReference type="InterPro" id="IPR037522">
    <property type="entry name" value="HD_GYP_dom"/>
</dbReference>
<gene>
    <name evidence="2" type="ORF">IAD41_09605</name>
</gene>
<dbReference type="Proteomes" id="UP000824139">
    <property type="component" value="Unassembled WGS sequence"/>
</dbReference>
<evidence type="ECO:0000313" key="2">
    <source>
        <dbReference type="EMBL" id="HIS83844.1"/>
    </source>
</evidence>
<dbReference type="CDD" id="cd00077">
    <property type="entry name" value="HDc"/>
    <property type="match status" value="1"/>
</dbReference>
<dbReference type="AlphaFoldDB" id="A0A9D1K5W5"/>
<sequence>MKNDENKNGVSLFSKSDFMMENDPLEEIFALNLGDFLSEHLISKDLAEKIGEHSHEEKKSRLKNQLTELISIYALNNTLCVLNFDTKEDYTIITSIAKSIAQMVDIQTCNIYLAKEFTRGLSEYDMQLVLAGTSSELQVPGYNVDGENIIAKTYLTKDTIREENSIAISIHSTSQNIGVIELKTGNLQEEFIELVESIANLFATSITLQSQIDETNKLLADSTSAIQDLQHMRAELTALIGDLCDYQQVFVENLAHAVDTKGGYKVSHSQNTANLARKICKQLGLNEKTTDLIYYAGLLQNIGKITLPESIFATNGKLSDEDFKKIQNHSNVGVNLLMNINFLSEVVPYITYQKERVDGSGAPEGLKGQSIPFGSRIIAVADAYSAMTSDRPYRKAMPAEKALEIMKEEAGTKWDVDVVNALAQIVH</sequence>
<dbReference type="SMART" id="SM00471">
    <property type="entry name" value="HDc"/>
    <property type="match status" value="1"/>
</dbReference>